<keyword evidence="2" id="KW-0862">Zinc</keyword>
<feature type="compositionally biased region" description="Polar residues" evidence="3">
    <location>
        <begin position="23"/>
        <end position="39"/>
    </location>
</feature>
<evidence type="ECO:0000259" key="4">
    <source>
        <dbReference type="Pfam" id="PF04698"/>
    </source>
</evidence>
<feature type="compositionally biased region" description="Basic and acidic residues" evidence="3">
    <location>
        <begin position="42"/>
        <end position="70"/>
    </location>
</feature>
<comment type="caution">
    <text evidence="5">The sequence shown here is derived from an EMBL/GenBank/DDBJ whole genome shotgun (WGS) entry which is preliminary data.</text>
</comment>
<reference evidence="5 6" key="1">
    <citation type="submission" date="2019-09" db="EMBL/GenBank/DDBJ databases">
        <title>Bird 10,000 Genomes (B10K) Project - Family phase.</title>
        <authorList>
            <person name="Zhang G."/>
        </authorList>
    </citation>
    <scope>NUCLEOTIDE SEQUENCE [LARGE SCALE GENOMIC DNA]</scope>
    <source>
        <strain evidence="5">B10K-DU-001-70</strain>
        <tissue evidence="5">Muscle</tissue>
    </source>
</reference>
<dbReference type="PANTHER" id="PTHR14555">
    <property type="entry name" value="MYELIN-ASSOCIATED OLIGODENDROCYTIC BASIC PROTEIN MOBP -RELATED"/>
    <property type="match status" value="1"/>
</dbReference>
<keyword evidence="6" id="KW-1185">Reference proteome</keyword>
<evidence type="ECO:0000256" key="3">
    <source>
        <dbReference type="SAM" id="MobiDB-lite"/>
    </source>
</evidence>
<gene>
    <name evidence="5" type="primary">Mlph_1</name>
    <name evidence="5" type="ORF">HYLPRA_R15054</name>
</gene>
<dbReference type="EMBL" id="VYXD01007328">
    <property type="protein sequence ID" value="NWU38695.1"/>
    <property type="molecule type" value="Genomic_DNA"/>
</dbReference>
<evidence type="ECO:0000313" key="6">
    <source>
        <dbReference type="Proteomes" id="UP000557268"/>
    </source>
</evidence>
<organism evidence="5 6">
    <name type="scientific">Hylia prasina</name>
    <name type="common">green hylia</name>
    <dbReference type="NCBI Taxonomy" id="208073"/>
    <lineage>
        <taxon>Eukaryota</taxon>
        <taxon>Metazoa</taxon>
        <taxon>Chordata</taxon>
        <taxon>Craniata</taxon>
        <taxon>Vertebrata</taxon>
        <taxon>Euteleostomi</taxon>
        <taxon>Archelosauria</taxon>
        <taxon>Archosauria</taxon>
        <taxon>Dinosauria</taxon>
        <taxon>Saurischia</taxon>
        <taxon>Theropoda</taxon>
        <taxon>Coelurosauria</taxon>
        <taxon>Aves</taxon>
        <taxon>Neognathae</taxon>
        <taxon>Neoaves</taxon>
        <taxon>Telluraves</taxon>
        <taxon>Australaves</taxon>
        <taxon>Passeriformes</taxon>
        <taxon>Sylvioidea</taxon>
        <taxon>Sylviidae</taxon>
        <taxon>Acrocephalinae</taxon>
        <taxon>Hylia</taxon>
    </lineage>
</organism>
<keyword evidence="1" id="KW-0479">Metal-binding</keyword>
<evidence type="ECO:0000256" key="1">
    <source>
        <dbReference type="ARBA" id="ARBA00022771"/>
    </source>
</evidence>
<feature type="domain" description="Rab effector MyRIP/Melanophilin" evidence="4">
    <location>
        <begin position="4"/>
        <end position="99"/>
    </location>
</feature>
<dbReference type="InterPro" id="IPR051745">
    <property type="entry name" value="Intracell_Transport_Effector"/>
</dbReference>
<dbReference type="GO" id="GO:0030864">
    <property type="term" value="C:cortical actin cytoskeleton"/>
    <property type="evidence" value="ECO:0007669"/>
    <property type="project" value="TreeGrafter"/>
</dbReference>
<dbReference type="GO" id="GO:0003779">
    <property type="term" value="F:actin binding"/>
    <property type="evidence" value="ECO:0007669"/>
    <property type="project" value="TreeGrafter"/>
</dbReference>
<keyword evidence="1" id="KW-0863">Zinc-finger</keyword>
<dbReference type="Pfam" id="PF04698">
    <property type="entry name" value="Rab_eff_C"/>
    <property type="match status" value="1"/>
</dbReference>
<dbReference type="GO" id="GO:0008270">
    <property type="term" value="F:zinc ion binding"/>
    <property type="evidence" value="ECO:0007669"/>
    <property type="project" value="UniProtKB-KW"/>
</dbReference>
<sequence>MDTSDEDVKGAQLPLHHMKRWNRASSQENISHSSNQSLAPESHTDPDAEEEELKRKLEELASNISDKEVSSDEEEREEKRAKKPERSSSSDHVARDVQKV</sequence>
<dbReference type="InterPro" id="IPR006788">
    <property type="entry name" value="Myrip/Melanophilin"/>
</dbReference>
<feature type="non-terminal residue" evidence="5">
    <location>
        <position position="1"/>
    </location>
</feature>
<name>A0A7K5WDZ1_9SYLV</name>
<evidence type="ECO:0000256" key="2">
    <source>
        <dbReference type="ARBA" id="ARBA00022833"/>
    </source>
</evidence>
<proteinExistence type="predicted"/>
<feature type="region of interest" description="Disordered" evidence="3">
    <location>
        <begin position="1"/>
        <end position="100"/>
    </location>
</feature>
<dbReference type="PANTHER" id="PTHR14555:SF1">
    <property type="entry name" value="MELANOPHILIN"/>
    <property type="match status" value="1"/>
</dbReference>
<accession>A0A7K5WDZ1</accession>
<evidence type="ECO:0000313" key="5">
    <source>
        <dbReference type="EMBL" id="NWU38695.1"/>
    </source>
</evidence>
<dbReference type="Proteomes" id="UP000557268">
    <property type="component" value="Unassembled WGS sequence"/>
</dbReference>
<feature type="non-terminal residue" evidence="5">
    <location>
        <position position="100"/>
    </location>
</feature>
<dbReference type="AlphaFoldDB" id="A0A7K5WDZ1"/>
<protein>
    <submittedName>
        <fullName evidence="5">MELPH protein</fullName>
    </submittedName>
</protein>
<feature type="compositionally biased region" description="Basic and acidic residues" evidence="3">
    <location>
        <begin position="77"/>
        <end position="100"/>
    </location>
</feature>
<dbReference type="GO" id="GO:0017022">
    <property type="term" value="F:myosin binding"/>
    <property type="evidence" value="ECO:0007669"/>
    <property type="project" value="TreeGrafter"/>
</dbReference>